<accession>A0A7S6RCW4</accession>
<proteinExistence type="predicted"/>
<protein>
    <submittedName>
        <fullName evidence="1">DUF2949 domain-containing protein</fullName>
    </submittedName>
</protein>
<dbReference type="Pfam" id="PF11165">
    <property type="entry name" value="DUF2949"/>
    <property type="match status" value="1"/>
</dbReference>
<dbReference type="InterPro" id="IPR021336">
    <property type="entry name" value="DUF2949"/>
</dbReference>
<gene>
    <name evidence="1" type="ORF">IM676_16940</name>
</gene>
<sequence>MTIGNTERKLINFLHQEIELTNADIAVALRHREFDNGPLPMLLWQYGLVDLDQLEQILDWLDNHRQ</sequence>
<organism evidence="1 2">
    <name type="scientific">Anabaenopsis elenkinii CCIBt3563</name>
    <dbReference type="NCBI Taxonomy" id="2779889"/>
    <lineage>
        <taxon>Bacteria</taxon>
        <taxon>Bacillati</taxon>
        <taxon>Cyanobacteriota</taxon>
        <taxon>Cyanophyceae</taxon>
        <taxon>Nostocales</taxon>
        <taxon>Nodulariaceae</taxon>
        <taxon>Anabaenopsis</taxon>
    </lineage>
</organism>
<dbReference type="Proteomes" id="UP000593846">
    <property type="component" value="Chromosome"/>
</dbReference>
<dbReference type="KEGG" id="aee:IM676_16940"/>
<evidence type="ECO:0000313" key="1">
    <source>
        <dbReference type="EMBL" id="QOV22340.1"/>
    </source>
</evidence>
<dbReference type="EMBL" id="CP063311">
    <property type="protein sequence ID" value="QOV22340.1"/>
    <property type="molecule type" value="Genomic_DNA"/>
</dbReference>
<dbReference type="AlphaFoldDB" id="A0A7S6RCW4"/>
<name>A0A7S6RCW4_9CYAN</name>
<dbReference type="RefSeq" id="WP_200987972.1">
    <property type="nucleotide sequence ID" value="NZ_CP063311.1"/>
</dbReference>
<reference evidence="2" key="1">
    <citation type="submission" date="2020-10" db="EMBL/GenBank/DDBJ databases">
        <title>Genome-based taxonomic classification of the species Anabaenopsis elenkinii.</title>
        <authorList>
            <person name="Delbaje E."/>
            <person name="Andreote A.P.D."/>
            <person name="Pellegrinetti T.A."/>
            <person name="Cruz R.B."/>
            <person name="Branco L.H.Z."/>
            <person name="Fiore M.F."/>
        </authorList>
    </citation>
    <scope>NUCLEOTIDE SEQUENCE [LARGE SCALE GENOMIC DNA]</scope>
    <source>
        <strain evidence="2">CCIBt3563</strain>
    </source>
</reference>
<keyword evidence="2" id="KW-1185">Reference proteome</keyword>
<evidence type="ECO:0000313" key="2">
    <source>
        <dbReference type="Proteomes" id="UP000593846"/>
    </source>
</evidence>